<sequence>MRGAPGNCVGAEQALARRKRAQTVAIRGHPRPPGPPGDTRAESPPDPLQSAGVLEVGAGPRLPRPPREGSTPGIKTSGAERSPQSPAGRRADAELLRVHHAGHDLQEPRPRV</sequence>
<evidence type="ECO:0000256" key="1">
    <source>
        <dbReference type="SAM" id="MobiDB-lite"/>
    </source>
</evidence>
<name>A0A2I3GDX2_NOMLE</name>
<protein>
    <submittedName>
        <fullName evidence="2">MYCN proto-onco, bHLH transcription factor</fullName>
    </submittedName>
</protein>
<dbReference type="AlphaFoldDB" id="A0A2I3GDX2"/>
<feature type="compositionally biased region" description="Basic and acidic residues" evidence="1">
    <location>
        <begin position="89"/>
        <end position="112"/>
    </location>
</feature>
<dbReference type="Proteomes" id="UP000001073">
    <property type="component" value="Chromosome 19"/>
</dbReference>
<dbReference type="Ensembl" id="ENSNLET00000045236.1">
    <property type="protein sequence ID" value="ENSNLEP00000029502.1"/>
    <property type="gene ID" value="ENSNLEG00000014496.2"/>
</dbReference>
<gene>
    <name evidence="2" type="primary">MYCN</name>
</gene>
<reference evidence="2" key="2">
    <citation type="submission" date="2025-08" db="UniProtKB">
        <authorList>
            <consortium name="Ensembl"/>
        </authorList>
    </citation>
    <scope>IDENTIFICATION</scope>
</reference>
<reference evidence="2 3" key="1">
    <citation type="submission" date="2012-10" db="EMBL/GenBank/DDBJ databases">
        <authorList>
            <consortium name="Gibbon Genome Sequencing Consortium"/>
        </authorList>
    </citation>
    <scope>NUCLEOTIDE SEQUENCE [LARGE SCALE GENOMIC DNA]</scope>
</reference>
<organism evidence="2 3">
    <name type="scientific">Nomascus leucogenys</name>
    <name type="common">Northern white-cheeked gibbon</name>
    <name type="synonym">Hylobates leucogenys</name>
    <dbReference type="NCBI Taxonomy" id="61853"/>
    <lineage>
        <taxon>Eukaryota</taxon>
        <taxon>Metazoa</taxon>
        <taxon>Chordata</taxon>
        <taxon>Craniata</taxon>
        <taxon>Vertebrata</taxon>
        <taxon>Euteleostomi</taxon>
        <taxon>Mammalia</taxon>
        <taxon>Eutheria</taxon>
        <taxon>Euarchontoglires</taxon>
        <taxon>Primates</taxon>
        <taxon>Haplorrhini</taxon>
        <taxon>Catarrhini</taxon>
        <taxon>Hylobatidae</taxon>
        <taxon>Nomascus</taxon>
    </lineage>
</organism>
<feature type="region of interest" description="Disordered" evidence="1">
    <location>
        <begin position="1"/>
        <end position="112"/>
    </location>
</feature>
<evidence type="ECO:0000313" key="3">
    <source>
        <dbReference type="Proteomes" id="UP000001073"/>
    </source>
</evidence>
<evidence type="ECO:0000313" key="2">
    <source>
        <dbReference type="Ensembl" id="ENSNLEP00000029502.1"/>
    </source>
</evidence>
<accession>A0A2I3GDX2</accession>
<proteinExistence type="predicted"/>
<dbReference type="GeneTree" id="ENSGT00940000158432"/>
<dbReference type="EMBL" id="ADFV01073431">
    <property type="status" value="NOT_ANNOTATED_CDS"/>
    <property type="molecule type" value="Genomic_DNA"/>
</dbReference>
<keyword evidence="3" id="KW-1185">Reference proteome</keyword>
<dbReference type="EMBL" id="ADFV01073432">
    <property type="status" value="NOT_ANNOTATED_CDS"/>
    <property type="molecule type" value="Genomic_DNA"/>
</dbReference>
<reference evidence="2" key="3">
    <citation type="submission" date="2025-09" db="UniProtKB">
        <authorList>
            <consortium name="Ensembl"/>
        </authorList>
    </citation>
    <scope>IDENTIFICATION</scope>
</reference>